<gene>
    <name evidence="6" type="ORF">ASJ81_14190</name>
</gene>
<name>A0A2A2HYC9_9EURY</name>
<dbReference type="GO" id="GO:0043138">
    <property type="term" value="F:3'-5' DNA helicase activity"/>
    <property type="evidence" value="ECO:0007669"/>
    <property type="project" value="TreeGrafter"/>
</dbReference>
<dbReference type="GO" id="GO:0005524">
    <property type="term" value="F:ATP binding"/>
    <property type="evidence" value="ECO:0007669"/>
    <property type="project" value="UniProtKB-KW"/>
</dbReference>
<dbReference type="CDD" id="cd18797">
    <property type="entry name" value="SF2_C_Hrq"/>
    <property type="match status" value="1"/>
</dbReference>
<dbReference type="PROSITE" id="PS51192">
    <property type="entry name" value="HELICASE_ATP_BIND_1"/>
    <property type="match status" value="1"/>
</dbReference>
<dbReference type="InterPro" id="IPR055227">
    <property type="entry name" value="HRQ1_WHD"/>
</dbReference>
<evidence type="ECO:0000259" key="5">
    <source>
        <dbReference type="PROSITE" id="PS51194"/>
    </source>
</evidence>
<organism evidence="6 7">
    <name type="scientific">Methanosarcina spelaei</name>
    <dbReference type="NCBI Taxonomy" id="1036679"/>
    <lineage>
        <taxon>Archaea</taxon>
        <taxon>Methanobacteriati</taxon>
        <taxon>Methanobacteriota</taxon>
        <taxon>Stenosarchaea group</taxon>
        <taxon>Methanomicrobia</taxon>
        <taxon>Methanosarcinales</taxon>
        <taxon>Methanosarcinaceae</taxon>
        <taxon>Methanosarcina</taxon>
    </lineage>
</organism>
<dbReference type="GO" id="GO:0003676">
    <property type="term" value="F:nucleic acid binding"/>
    <property type="evidence" value="ECO:0007669"/>
    <property type="project" value="InterPro"/>
</dbReference>
<dbReference type="SMART" id="SM00487">
    <property type="entry name" value="DEXDc"/>
    <property type="match status" value="1"/>
</dbReference>
<sequence length="912" mass="101794">MDITHFLNQIKASSRYENQIVHNEKIPAREALCSPLPLEQQVKAALSGIGIEDLYVHQAEAIEKIREGKDIVLCTTTASGKSLTYMVPVFETILNEPEATALYISPLNALVNDQLKSFLELEKALKSGAGIARYTGALSEAEKRKVREGQTNVVLTNPEMIHMSFLAWHHLWKRFFSNLRFIVVDESHYYRGVIGSNMANLLRRLLRVAEYYGASPQFICCSATIGNPDDHTETLIGRKASVIENNGSLQGSQQFVFWNPPLYLNNKGCTLRRSSFSEASSLFSKAVQAGFQTLAFTRSRQGVERMYKSCKEILRSRDSPPAICSYRSGYFDREREEIEKKMNSGELRGVISTNALELGIDIGGLDACILDGYPGTVMSTRQQAGRAGRSGKESLVILVAGTNALDQYYMRNPADFFARSSENAVLNPKNPYILSGHLLCAAKEIPLQASDENFFGKGYPRVVELLEAEGLLAGDDLKYSTDPFPYKHVSLRGIDNNTYSLLAFEGEKRFPIEKDIEETLTFRECHPGAVYIHRGGSYHINRIDHEKKEIHAIKTHDTYYTKPMIDSSVLVQETYAVKPILHASEVEVGLGEVEVTDRIIGYRKIQAQSNDVMSAHSLEMPPVSLQTMALWLKLPDRLQELVTEHKLGFAGGIHAIEHAMISMYPLHLLVDRSDVGGISTPSHPDLGGKSGIFIYDGHRGGVGYAEKGYDLIEEVLDGTLKAIESCPCESGCPSCIQSPKCGNNNEPLDKHAAIMLLHELLGKAPYIPPERKEKHLSEVRASRPAPEKKNTEDALSRVRRQLRRETIKQETPAAQEKKEKTFIATDGSGGMIGVISAPAPEKAAAKTFHQKFRGKKEPTREKPLEICIRDLGAGNDYNFWLWIEVSENEGYEANNEKNNKKFVKKLIIRKVN</sequence>
<keyword evidence="1" id="KW-0547">Nucleotide-binding</keyword>
<dbReference type="GO" id="GO:0036297">
    <property type="term" value="P:interstrand cross-link repair"/>
    <property type="evidence" value="ECO:0007669"/>
    <property type="project" value="TreeGrafter"/>
</dbReference>
<evidence type="ECO:0000313" key="6">
    <source>
        <dbReference type="EMBL" id="PAV14368.1"/>
    </source>
</evidence>
<accession>A0A2A2HYC9</accession>
<dbReference type="SUPFAM" id="SSF52540">
    <property type="entry name" value="P-loop containing nucleoside triphosphate hydrolases"/>
    <property type="match status" value="1"/>
</dbReference>
<evidence type="ECO:0000256" key="3">
    <source>
        <dbReference type="SAM" id="MobiDB-lite"/>
    </source>
</evidence>
<keyword evidence="6" id="KW-0347">Helicase</keyword>
<dbReference type="GO" id="GO:0006289">
    <property type="term" value="P:nucleotide-excision repair"/>
    <property type="evidence" value="ECO:0007669"/>
    <property type="project" value="TreeGrafter"/>
</dbReference>
<dbReference type="PANTHER" id="PTHR47957:SF3">
    <property type="entry name" value="ATP-DEPENDENT HELICASE HRQ1"/>
    <property type="match status" value="1"/>
</dbReference>
<reference evidence="6 7" key="1">
    <citation type="journal article" date="2017" name="BMC Genomics">
        <title>Genomic analysis of methanogenic archaea reveals a shift towards energy conservation.</title>
        <authorList>
            <person name="Gilmore S.P."/>
            <person name="Henske J.K."/>
            <person name="Sexton J.A."/>
            <person name="Solomon K.V."/>
            <person name="Seppala S."/>
            <person name="Yoo J.I."/>
            <person name="Huyett L.M."/>
            <person name="Pressman A."/>
            <person name="Cogan J.Z."/>
            <person name="Kivenson V."/>
            <person name="Peng X."/>
            <person name="Tan Y."/>
            <person name="Valentine D.L."/>
            <person name="O'Malley M.A."/>
        </authorList>
    </citation>
    <scope>NUCLEOTIDE SEQUENCE [LARGE SCALE GENOMIC DNA]</scope>
    <source>
        <strain evidence="6 7">MC-15</strain>
    </source>
</reference>
<evidence type="ECO:0000313" key="7">
    <source>
        <dbReference type="Proteomes" id="UP000218164"/>
    </source>
</evidence>
<dbReference type="InterPro" id="IPR011545">
    <property type="entry name" value="DEAD/DEAH_box_helicase_dom"/>
</dbReference>
<protein>
    <submittedName>
        <fullName evidence="6">ATP-dependent helicase</fullName>
    </submittedName>
</protein>
<keyword evidence="2" id="KW-0067">ATP-binding</keyword>
<feature type="domain" description="Helicase ATP-binding" evidence="4">
    <location>
        <begin position="62"/>
        <end position="243"/>
    </location>
</feature>
<dbReference type="Gene3D" id="3.40.50.300">
    <property type="entry name" value="P-loop containing nucleotide triphosphate hydrolases"/>
    <property type="match status" value="2"/>
</dbReference>
<evidence type="ECO:0000256" key="2">
    <source>
        <dbReference type="ARBA" id="ARBA00022840"/>
    </source>
</evidence>
<dbReference type="InterPro" id="IPR036620">
    <property type="entry name" value="MC1_sf"/>
</dbReference>
<dbReference type="PANTHER" id="PTHR47957">
    <property type="entry name" value="ATP-DEPENDENT HELICASE HRQ1"/>
    <property type="match status" value="1"/>
</dbReference>
<dbReference type="Pfam" id="PF09369">
    <property type="entry name" value="MZB"/>
    <property type="match status" value="1"/>
</dbReference>
<dbReference type="SUPFAM" id="SSF102875">
    <property type="entry name" value="Chromosomal protein MC1"/>
    <property type="match status" value="1"/>
</dbReference>
<dbReference type="OrthoDB" id="36796at2157"/>
<feature type="region of interest" description="Disordered" evidence="3">
    <location>
        <begin position="776"/>
        <end position="795"/>
    </location>
</feature>
<dbReference type="InterPro" id="IPR014001">
    <property type="entry name" value="Helicase_ATP-bd"/>
</dbReference>
<dbReference type="PROSITE" id="PS51194">
    <property type="entry name" value="HELICASE_CTER"/>
    <property type="match status" value="1"/>
</dbReference>
<dbReference type="InterPro" id="IPR001650">
    <property type="entry name" value="Helicase_C-like"/>
</dbReference>
<dbReference type="AlphaFoldDB" id="A0A2A2HYC9"/>
<dbReference type="Pfam" id="PF22982">
    <property type="entry name" value="WHD_HRQ1"/>
    <property type="match status" value="1"/>
</dbReference>
<proteinExistence type="predicted"/>
<dbReference type="GO" id="GO:0042262">
    <property type="term" value="P:DNA protection"/>
    <property type="evidence" value="ECO:0007669"/>
    <property type="project" value="InterPro"/>
</dbReference>
<dbReference type="InterPro" id="IPR027417">
    <property type="entry name" value="P-loop_NTPase"/>
</dbReference>
<dbReference type="Pfam" id="PF00271">
    <property type="entry name" value="Helicase_C"/>
    <property type="match status" value="1"/>
</dbReference>
<evidence type="ECO:0000259" key="4">
    <source>
        <dbReference type="PROSITE" id="PS51192"/>
    </source>
</evidence>
<dbReference type="Pfam" id="PF00270">
    <property type="entry name" value="DEAD"/>
    <property type="match status" value="1"/>
</dbReference>
<dbReference type="Proteomes" id="UP000218164">
    <property type="component" value="Unassembled WGS sequence"/>
</dbReference>
<evidence type="ECO:0000256" key="1">
    <source>
        <dbReference type="ARBA" id="ARBA00022741"/>
    </source>
</evidence>
<dbReference type="EMBL" id="LMVP01000012">
    <property type="protein sequence ID" value="PAV14368.1"/>
    <property type="molecule type" value="Genomic_DNA"/>
</dbReference>
<keyword evidence="6" id="KW-0378">Hydrolase</keyword>
<comment type="caution">
    <text evidence="6">The sequence shown here is derived from an EMBL/GenBank/DDBJ whole genome shotgun (WGS) entry which is preliminary data.</text>
</comment>
<dbReference type="CDD" id="cd17923">
    <property type="entry name" value="DEXHc_Hrq1-like"/>
    <property type="match status" value="1"/>
</dbReference>
<dbReference type="SMART" id="SM00490">
    <property type="entry name" value="HELICc"/>
    <property type="match status" value="1"/>
</dbReference>
<keyword evidence="7" id="KW-1185">Reference proteome</keyword>
<dbReference type="InterPro" id="IPR018973">
    <property type="entry name" value="MZB"/>
</dbReference>
<feature type="domain" description="Helicase C-terminal" evidence="5">
    <location>
        <begin position="278"/>
        <end position="432"/>
    </location>
</feature>
<dbReference type="RefSeq" id="WP_095642878.1">
    <property type="nucleotide sequence ID" value="NZ_LMVP01000012.1"/>
</dbReference>